<dbReference type="EMBL" id="JH711581">
    <property type="protein sequence ID" value="EIW79199.1"/>
    <property type="molecule type" value="Genomic_DNA"/>
</dbReference>
<protein>
    <submittedName>
        <fullName evidence="1">Uncharacterized protein</fullName>
    </submittedName>
</protein>
<proteinExistence type="predicted"/>
<sequence length="116" mass="13068">MAAANSSNNIIRLRDLRLVRGDTTRSSPSSRIKAATPNRVPHKDTVAKGISLSLLLRPSMCESLTILTIIACSALVRRSYSVAHNCVQPTAPEERWRRRWNWMPSLLGWSVFVLLR</sequence>
<keyword evidence="2" id="KW-1185">Reference proteome</keyword>
<organism evidence="1 2">
    <name type="scientific">Coniophora puteana (strain RWD-64-598)</name>
    <name type="common">Brown rot fungus</name>
    <dbReference type="NCBI Taxonomy" id="741705"/>
    <lineage>
        <taxon>Eukaryota</taxon>
        <taxon>Fungi</taxon>
        <taxon>Dikarya</taxon>
        <taxon>Basidiomycota</taxon>
        <taxon>Agaricomycotina</taxon>
        <taxon>Agaricomycetes</taxon>
        <taxon>Agaricomycetidae</taxon>
        <taxon>Boletales</taxon>
        <taxon>Coniophorineae</taxon>
        <taxon>Coniophoraceae</taxon>
        <taxon>Coniophora</taxon>
    </lineage>
</organism>
<dbReference type="Proteomes" id="UP000053558">
    <property type="component" value="Unassembled WGS sequence"/>
</dbReference>
<dbReference type="AlphaFoldDB" id="A0A5M3MIW5"/>
<accession>A0A5M3MIW5</accession>
<dbReference type="KEGG" id="cput:CONPUDRAFT_166982"/>
<reference evidence="2" key="1">
    <citation type="journal article" date="2012" name="Science">
        <title>The Paleozoic origin of enzymatic lignin decomposition reconstructed from 31 fungal genomes.</title>
        <authorList>
            <person name="Floudas D."/>
            <person name="Binder M."/>
            <person name="Riley R."/>
            <person name="Barry K."/>
            <person name="Blanchette R.A."/>
            <person name="Henrissat B."/>
            <person name="Martinez A.T."/>
            <person name="Otillar R."/>
            <person name="Spatafora J.W."/>
            <person name="Yadav J.S."/>
            <person name="Aerts A."/>
            <person name="Benoit I."/>
            <person name="Boyd A."/>
            <person name="Carlson A."/>
            <person name="Copeland A."/>
            <person name="Coutinho P.M."/>
            <person name="de Vries R.P."/>
            <person name="Ferreira P."/>
            <person name="Findley K."/>
            <person name="Foster B."/>
            <person name="Gaskell J."/>
            <person name="Glotzer D."/>
            <person name="Gorecki P."/>
            <person name="Heitman J."/>
            <person name="Hesse C."/>
            <person name="Hori C."/>
            <person name="Igarashi K."/>
            <person name="Jurgens J.A."/>
            <person name="Kallen N."/>
            <person name="Kersten P."/>
            <person name="Kohler A."/>
            <person name="Kuees U."/>
            <person name="Kumar T.K.A."/>
            <person name="Kuo A."/>
            <person name="LaButti K."/>
            <person name="Larrondo L.F."/>
            <person name="Lindquist E."/>
            <person name="Ling A."/>
            <person name="Lombard V."/>
            <person name="Lucas S."/>
            <person name="Lundell T."/>
            <person name="Martin R."/>
            <person name="McLaughlin D.J."/>
            <person name="Morgenstern I."/>
            <person name="Morin E."/>
            <person name="Murat C."/>
            <person name="Nagy L.G."/>
            <person name="Nolan M."/>
            <person name="Ohm R.A."/>
            <person name="Patyshakuliyeva A."/>
            <person name="Rokas A."/>
            <person name="Ruiz-Duenas F.J."/>
            <person name="Sabat G."/>
            <person name="Salamov A."/>
            <person name="Samejima M."/>
            <person name="Schmutz J."/>
            <person name="Slot J.C."/>
            <person name="St John F."/>
            <person name="Stenlid J."/>
            <person name="Sun H."/>
            <person name="Sun S."/>
            <person name="Syed K."/>
            <person name="Tsang A."/>
            <person name="Wiebenga A."/>
            <person name="Young D."/>
            <person name="Pisabarro A."/>
            <person name="Eastwood D.C."/>
            <person name="Martin F."/>
            <person name="Cullen D."/>
            <person name="Grigoriev I.V."/>
            <person name="Hibbett D.S."/>
        </authorList>
    </citation>
    <scope>NUCLEOTIDE SEQUENCE [LARGE SCALE GENOMIC DNA]</scope>
    <source>
        <strain evidence="2">RWD-64-598 SS2</strain>
    </source>
</reference>
<dbReference type="RefSeq" id="XP_007770884.1">
    <property type="nucleotide sequence ID" value="XM_007772694.1"/>
</dbReference>
<evidence type="ECO:0000313" key="1">
    <source>
        <dbReference type="EMBL" id="EIW79199.1"/>
    </source>
</evidence>
<comment type="caution">
    <text evidence="1">The sequence shown here is derived from an EMBL/GenBank/DDBJ whole genome shotgun (WGS) entry which is preliminary data.</text>
</comment>
<dbReference type="GeneID" id="19205682"/>
<name>A0A5M3MIW5_CONPW</name>
<evidence type="ECO:0000313" key="2">
    <source>
        <dbReference type="Proteomes" id="UP000053558"/>
    </source>
</evidence>
<gene>
    <name evidence="1" type="ORF">CONPUDRAFT_166982</name>
</gene>